<evidence type="ECO:0000256" key="2">
    <source>
        <dbReference type="ARBA" id="ARBA00022603"/>
    </source>
</evidence>
<organism evidence="6">
    <name type="scientific">mine drainage metagenome</name>
    <dbReference type="NCBI Taxonomy" id="410659"/>
    <lineage>
        <taxon>unclassified sequences</taxon>
        <taxon>metagenomes</taxon>
        <taxon>ecological metagenomes</taxon>
    </lineage>
</organism>
<dbReference type="GO" id="GO:0001510">
    <property type="term" value="P:RNA methylation"/>
    <property type="evidence" value="ECO:0007669"/>
    <property type="project" value="TreeGrafter"/>
</dbReference>
<evidence type="ECO:0000256" key="3">
    <source>
        <dbReference type="ARBA" id="ARBA00022679"/>
    </source>
</evidence>
<evidence type="ECO:0000256" key="1">
    <source>
        <dbReference type="ARBA" id="ARBA00022552"/>
    </source>
</evidence>
<protein>
    <submittedName>
        <fullName evidence="6">Ribosomal RNA methyltransferase RrmJ/FtsJ domain protein</fullName>
    </submittedName>
</protein>
<keyword evidence="4" id="KW-0949">S-adenosyl-L-methionine</keyword>
<keyword evidence="2 6" id="KW-0489">Methyltransferase</keyword>
<dbReference type="SUPFAM" id="SSF53335">
    <property type="entry name" value="S-adenosyl-L-methionine-dependent methyltransferases"/>
    <property type="match status" value="1"/>
</dbReference>
<reference evidence="6" key="2">
    <citation type="journal article" date="2014" name="ISME J.">
        <title>Microbial stratification in low pH oxic and suboxic macroscopic growths along an acid mine drainage.</title>
        <authorList>
            <person name="Mendez-Garcia C."/>
            <person name="Mesa V."/>
            <person name="Sprenger R.R."/>
            <person name="Richter M."/>
            <person name="Diez M.S."/>
            <person name="Solano J."/>
            <person name="Bargiela R."/>
            <person name="Golyshina O.V."/>
            <person name="Manteca A."/>
            <person name="Ramos J.L."/>
            <person name="Gallego J.R."/>
            <person name="Llorente I."/>
            <person name="Martins Dos Santos V.A."/>
            <person name="Jensen O.N."/>
            <person name="Pelaez A.I."/>
            <person name="Sanchez J."/>
            <person name="Ferrer M."/>
        </authorList>
    </citation>
    <scope>NUCLEOTIDE SEQUENCE</scope>
</reference>
<proteinExistence type="predicted"/>
<evidence type="ECO:0000256" key="4">
    <source>
        <dbReference type="ARBA" id="ARBA00022691"/>
    </source>
</evidence>
<dbReference type="PANTHER" id="PTHR10920:SF13">
    <property type="entry name" value="PRE-RRNA 2'-O-RIBOSE RNA METHYLTRANSFERASE FTSJ3"/>
    <property type="match status" value="1"/>
</dbReference>
<accession>T1DH22</accession>
<feature type="non-terminal residue" evidence="6">
    <location>
        <position position="82"/>
    </location>
</feature>
<comment type="caution">
    <text evidence="6">The sequence shown here is derived from an EMBL/GenBank/DDBJ whole genome shotgun (WGS) entry which is preliminary data.</text>
</comment>
<evidence type="ECO:0000313" key="6">
    <source>
        <dbReference type="EMBL" id="EQD80589.1"/>
    </source>
</evidence>
<keyword evidence="3 6" id="KW-0808">Transferase</keyword>
<sequence length="82" mass="9315">MSRPGDKFYKRARSQGYRSRAAYKLLEMQNKFEFIREEMDILEVGSAPGGWTDVIMEMNPALLVCVDLAGKNSMEQPVQVKG</sequence>
<dbReference type="AlphaFoldDB" id="T1DH22"/>
<keyword evidence="1" id="KW-0698">rRNA processing</keyword>
<dbReference type="EMBL" id="AUZX01000560">
    <property type="protein sequence ID" value="EQD80589.1"/>
    <property type="molecule type" value="Genomic_DNA"/>
</dbReference>
<dbReference type="PANTHER" id="PTHR10920">
    <property type="entry name" value="RIBOSOMAL RNA METHYLTRANSFERASE"/>
    <property type="match status" value="1"/>
</dbReference>
<dbReference type="GO" id="GO:0006364">
    <property type="term" value="P:rRNA processing"/>
    <property type="evidence" value="ECO:0007669"/>
    <property type="project" value="UniProtKB-KW"/>
</dbReference>
<dbReference type="InterPro" id="IPR002877">
    <property type="entry name" value="RNA_MeTrfase_FtsJ_dom"/>
</dbReference>
<name>T1DH22_9ZZZZ</name>
<dbReference type="Pfam" id="PF01728">
    <property type="entry name" value="FtsJ"/>
    <property type="match status" value="1"/>
</dbReference>
<dbReference type="Gene3D" id="3.40.50.150">
    <property type="entry name" value="Vaccinia Virus protein VP39"/>
    <property type="match status" value="1"/>
</dbReference>
<reference evidence="6" key="1">
    <citation type="submission" date="2013-08" db="EMBL/GenBank/DDBJ databases">
        <authorList>
            <person name="Mendez C."/>
            <person name="Richter M."/>
            <person name="Ferrer M."/>
            <person name="Sanchez J."/>
        </authorList>
    </citation>
    <scope>NUCLEOTIDE SEQUENCE</scope>
</reference>
<feature type="domain" description="Ribosomal RNA methyltransferase FtsJ" evidence="5">
    <location>
        <begin position="17"/>
        <end position="79"/>
    </location>
</feature>
<dbReference type="InterPro" id="IPR029063">
    <property type="entry name" value="SAM-dependent_MTases_sf"/>
</dbReference>
<gene>
    <name evidence="6" type="ORF">B1A_00736</name>
</gene>
<evidence type="ECO:0000259" key="5">
    <source>
        <dbReference type="Pfam" id="PF01728"/>
    </source>
</evidence>
<dbReference type="InterPro" id="IPR050082">
    <property type="entry name" value="RNA_methyltr_RlmE"/>
</dbReference>
<dbReference type="GO" id="GO:0008173">
    <property type="term" value="F:RNA methyltransferase activity"/>
    <property type="evidence" value="ECO:0007669"/>
    <property type="project" value="TreeGrafter"/>
</dbReference>